<dbReference type="InterPro" id="IPR045341">
    <property type="entry name" value="DUF6532"/>
</dbReference>
<gene>
    <name evidence="3" type="ORF">V5O48_008492</name>
</gene>
<dbReference type="Pfam" id="PF20149">
    <property type="entry name" value="DUF6532"/>
    <property type="match status" value="1"/>
</dbReference>
<sequence length="720" mass="78342">MAPAKKEKARKATATSKAQDKNKTSSDVGTETGMAAAEETAVPPRRRTRSRVPGPANSLNVEEASSRPLRKAQEQAKKNQNGDSIPEPSLQSDDDQDMDFMEIDEAPTAVKSKMPTARGLKVGGQIKTKKMDASSVVPQPAMVVNQTAKTKGKTTSRGGTATSARRKTQRQVIEVKYPPAALNDSSSDEELDIEKDAEDDSREDDGESDNDTGDFSDAQFTVEQATVLAKPAKGKLTVSIPDDEEEMVYDDEVMKGSSPPPGSDAEPMHSDDSGSEPELVTTKASAMKPRAVPTPRKTSKTALVIPANVSKPKVPMPLKTPSKGNKAKKPSKREEVHHKEQPVILQKTAGSTAPALANIREWSAQATAVANKANKYNLNDQPPVLKAVLSRSILVAHKYVIFTTLYPSYATPASFMRNLFLQAAKDIARQDGGDDDTKKYAAEIFERFRTDSVFVQHLTDLPMTRITQFRAGSKSVAKTIIDMHYGFTPNLSRGEVKALATAELEGNKYVYERTASGAPDISTIYQHSAVKGVLQHWLFKKHGQMGKKLKRYFIALGQERSDGSEGVPANDGELSIPVVAAAAAALRSVLQDTQTFNKGGRFDVNVMEDEYGKHVRTLEAICEEKPSSFHRLMNKLFSFVSTGEGTSDILAFNFDGQDSAQENEQHQVQELETETEAKENEQNGTVAGANEQLHGRLIDGTSDDGAGNAAAEEKEEEEEE</sequence>
<feature type="region of interest" description="Disordered" evidence="1">
    <location>
        <begin position="121"/>
        <end position="298"/>
    </location>
</feature>
<feature type="compositionally biased region" description="Low complexity" evidence="1">
    <location>
        <begin position="29"/>
        <end position="43"/>
    </location>
</feature>
<evidence type="ECO:0000313" key="4">
    <source>
        <dbReference type="Proteomes" id="UP001465976"/>
    </source>
</evidence>
<accession>A0ABR3FDS3</accession>
<evidence type="ECO:0000259" key="2">
    <source>
        <dbReference type="Pfam" id="PF20149"/>
    </source>
</evidence>
<comment type="caution">
    <text evidence="3">The sequence shown here is derived from an EMBL/GenBank/DDBJ whole genome shotgun (WGS) entry which is preliminary data.</text>
</comment>
<dbReference type="EMBL" id="JBAHYK010000502">
    <property type="protein sequence ID" value="KAL0573465.1"/>
    <property type="molecule type" value="Genomic_DNA"/>
</dbReference>
<feature type="compositionally biased region" description="Basic and acidic residues" evidence="1">
    <location>
        <begin position="663"/>
        <end position="681"/>
    </location>
</feature>
<feature type="compositionally biased region" description="Acidic residues" evidence="1">
    <location>
        <begin position="186"/>
        <end position="214"/>
    </location>
</feature>
<feature type="region of interest" description="Disordered" evidence="1">
    <location>
        <begin position="311"/>
        <end position="340"/>
    </location>
</feature>
<dbReference type="Proteomes" id="UP001465976">
    <property type="component" value="Unassembled WGS sequence"/>
</dbReference>
<evidence type="ECO:0000256" key="1">
    <source>
        <dbReference type="SAM" id="MobiDB-lite"/>
    </source>
</evidence>
<feature type="compositionally biased region" description="Low complexity" evidence="1">
    <location>
        <begin position="147"/>
        <end position="163"/>
    </location>
</feature>
<feature type="region of interest" description="Disordered" evidence="1">
    <location>
        <begin position="660"/>
        <end position="720"/>
    </location>
</feature>
<keyword evidence="4" id="KW-1185">Reference proteome</keyword>
<evidence type="ECO:0000313" key="3">
    <source>
        <dbReference type="EMBL" id="KAL0573465.1"/>
    </source>
</evidence>
<name>A0ABR3FDS3_9AGAR</name>
<organism evidence="3 4">
    <name type="scientific">Marasmius crinis-equi</name>
    <dbReference type="NCBI Taxonomy" id="585013"/>
    <lineage>
        <taxon>Eukaryota</taxon>
        <taxon>Fungi</taxon>
        <taxon>Dikarya</taxon>
        <taxon>Basidiomycota</taxon>
        <taxon>Agaricomycotina</taxon>
        <taxon>Agaricomycetes</taxon>
        <taxon>Agaricomycetidae</taxon>
        <taxon>Agaricales</taxon>
        <taxon>Marasmiineae</taxon>
        <taxon>Marasmiaceae</taxon>
        <taxon>Marasmius</taxon>
    </lineage>
</organism>
<feature type="region of interest" description="Disordered" evidence="1">
    <location>
        <begin position="1"/>
        <end position="100"/>
    </location>
</feature>
<feature type="compositionally biased region" description="Acidic residues" evidence="1">
    <location>
        <begin position="241"/>
        <end position="251"/>
    </location>
</feature>
<feature type="domain" description="DUF6532" evidence="2">
    <location>
        <begin position="397"/>
        <end position="620"/>
    </location>
</feature>
<protein>
    <recommendedName>
        <fullName evidence="2">DUF6532 domain-containing protein</fullName>
    </recommendedName>
</protein>
<proteinExistence type="predicted"/>
<reference evidence="3 4" key="1">
    <citation type="submission" date="2024-02" db="EMBL/GenBank/DDBJ databases">
        <title>A draft genome for the cacao thread blight pathogen Marasmius crinis-equi.</title>
        <authorList>
            <person name="Cohen S.P."/>
            <person name="Baruah I.K."/>
            <person name="Amoako-Attah I."/>
            <person name="Bukari Y."/>
            <person name="Meinhardt L.W."/>
            <person name="Bailey B.A."/>
        </authorList>
    </citation>
    <scope>NUCLEOTIDE SEQUENCE [LARGE SCALE GENOMIC DNA]</scope>
    <source>
        <strain evidence="3 4">GH-76</strain>
    </source>
</reference>